<dbReference type="InterPro" id="IPR044925">
    <property type="entry name" value="His-Me_finger_sf"/>
</dbReference>
<dbReference type="EMBL" id="UINC01171157">
    <property type="protein sequence ID" value="SVD75566.1"/>
    <property type="molecule type" value="Genomic_DNA"/>
</dbReference>
<name>A0A382XX02_9ZZZZ</name>
<dbReference type="GO" id="GO:0016787">
    <property type="term" value="F:hydrolase activity"/>
    <property type="evidence" value="ECO:0007669"/>
    <property type="project" value="UniProtKB-KW"/>
</dbReference>
<dbReference type="PANTHER" id="PTHR33607:SF2">
    <property type="entry name" value="ENDONUCLEASE-1"/>
    <property type="match status" value="1"/>
</dbReference>
<evidence type="ECO:0000256" key="1">
    <source>
        <dbReference type="ARBA" id="ARBA00022722"/>
    </source>
</evidence>
<dbReference type="PANTHER" id="PTHR33607">
    <property type="entry name" value="ENDONUCLEASE-1"/>
    <property type="match status" value="1"/>
</dbReference>
<dbReference type="SUPFAM" id="SSF54060">
    <property type="entry name" value="His-Me finger endonucleases"/>
    <property type="match status" value="1"/>
</dbReference>
<dbReference type="GO" id="GO:0004518">
    <property type="term" value="F:nuclease activity"/>
    <property type="evidence" value="ECO:0007669"/>
    <property type="project" value="UniProtKB-KW"/>
</dbReference>
<dbReference type="AlphaFoldDB" id="A0A382XX02"/>
<reference evidence="3" key="1">
    <citation type="submission" date="2018-05" db="EMBL/GenBank/DDBJ databases">
        <authorList>
            <person name="Lanie J.A."/>
            <person name="Ng W.-L."/>
            <person name="Kazmierczak K.M."/>
            <person name="Andrzejewski T.M."/>
            <person name="Davidsen T.M."/>
            <person name="Wayne K.J."/>
            <person name="Tettelin H."/>
            <person name="Glass J.I."/>
            <person name="Rusch D."/>
            <person name="Podicherti R."/>
            <person name="Tsui H.-C.T."/>
            <person name="Winkler M.E."/>
        </authorList>
    </citation>
    <scope>NUCLEOTIDE SEQUENCE</scope>
</reference>
<evidence type="ECO:0000313" key="3">
    <source>
        <dbReference type="EMBL" id="SVD75566.1"/>
    </source>
</evidence>
<feature type="non-terminal residue" evidence="3">
    <location>
        <position position="200"/>
    </location>
</feature>
<accession>A0A382XX02</accession>
<evidence type="ECO:0000256" key="2">
    <source>
        <dbReference type="ARBA" id="ARBA00022801"/>
    </source>
</evidence>
<sequence>VKYILIIISLIILSSDAYSQNTQITSFSKSKKLLLKVYKDNPYTLYCGCTFKGKKPNLSSCGYIPKKDKKRANRIEWEHVVPAHAFGQSFSEWRNGHPKCVSKKGKKFKGRKCAQKMNEEYRRMQADMFNLYPAIGEVNGRRSNYSMAIIEGEKREFGKCDVEIKSRKVEPREEIRGEIARTYLYMDSVYPGRGIISKKN</sequence>
<feature type="non-terminal residue" evidence="3">
    <location>
        <position position="1"/>
    </location>
</feature>
<dbReference type="InterPro" id="IPR007346">
    <property type="entry name" value="Endonuclease-I"/>
</dbReference>
<evidence type="ECO:0008006" key="4">
    <source>
        <dbReference type="Google" id="ProtNLM"/>
    </source>
</evidence>
<dbReference type="Pfam" id="PF04231">
    <property type="entry name" value="Endonuclease_1"/>
    <property type="match status" value="1"/>
</dbReference>
<protein>
    <recommendedName>
        <fullName evidence="4">Endonuclease I</fullName>
    </recommendedName>
</protein>
<gene>
    <name evidence="3" type="ORF">METZ01_LOCUS428420</name>
</gene>
<organism evidence="3">
    <name type="scientific">marine metagenome</name>
    <dbReference type="NCBI Taxonomy" id="408172"/>
    <lineage>
        <taxon>unclassified sequences</taxon>
        <taxon>metagenomes</taxon>
        <taxon>ecological metagenomes</taxon>
    </lineage>
</organism>
<keyword evidence="2" id="KW-0378">Hydrolase</keyword>
<keyword evidence="1" id="KW-0540">Nuclease</keyword>
<proteinExistence type="predicted"/>